<evidence type="ECO:0000313" key="1">
    <source>
        <dbReference type="EMBL" id="ADE40021.1"/>
    </source>
</evidence>
<proteinExistence type="predicted"/>
<reference evidence="1 2" key="1">
    <citation type="journal article" date="2010" name="J. Bacteriol.">
        <title>Complete genome sequence of "Candidatus Puniceispirillum marinum" IMCC1322, a representative of the SAR116 clade in the Alphaproteobacteria.</title>
        <authorList>
            <person name="Oh H.M."/>
            <person name="Kwon K.K."/>
            <person name="Kang I."/>
            <person name="Kang S.G."/>
            <person name="Lee J.H."/>
            <person name="Kim S.J."/>
            <person name="Cho J.C."/>
        </authorList>
    </citation>
    <scope>NUCLEOTIDE SEQUENCE [LARGE SCALE GENOMIC DNA]</scope>
    <source>
        <strain evidence="1 2">IMCC1322</strain>
    </source>
</reference>
<gene>
    <name evidence="1" type="ordered locus">SAR116_1778</name>
</gene>
<dbReference type="AlphaFoldDB" id="D5BMH8"/>
<name>D5BMH8_PUNMI</name>
<accession>D5BMH8</accession>
<sequence length="57" mass="6193">MARVRVTHASITAISTTGLEKCIIIMRKLSDSQNRFQACITTKSNPVFTGAAIEVVI</sequence>
<organism evidence="1 2">
    <name type="scientific">Puniceispirillum marinum (strain IMCC1322)</name>
    <dbReference type="NCBI Taxonomy" id="488538"/>
    <lineage>
        <taxon>Bacteria</taxon>
        <taxon>Pseudomonadati</taxon>
        <taxon>Pseudomonadota</taxon>
        <taxon>Alphaproteobacteria</taxon>
        <taxon>Candidatus Puniceispirillales</taxon>
        <taxon>Candidatus Puniceispirillaceae</taxon>
        <taxon>Candidatus Puniceispirillum</taxon>
    </lineage>
</organism>
<dbReference type="EMBL" id="CP001751">
    <property type="protein sequence ID" value="ADE40021.1"/>
    <property type="molecule type" value="Genomic_DNA"/>
</dbReference>
<evidence type="ECO:0000313" key="2">
    <source>
        <dbReference type="Proteomes" id="UP000007460"/>
    </source>
</evidence>
<dbReference type="KEGG" id="apb:SAR116_1778"/>
<keyword evidence="2" id="KW-1185">Reference proteome</keyword>
<protein>
    <submittedName>
        <fullName evidence="1">Uncharacterized protein</fullName>
    </submittedName>
</protein>
<dbReference type="HOGENOM" id="CLU_2993462_0_0_5"/>
<dbReference type="Proteomes" id="UP000007460">
    <property type="component" value="Chromosome"/>
</dbReference>